<organism evidence="1 2">
    <name type="scientific">Anaerostipes hadrus</name>
    <dbReference type="NCBI Taxonomy" id="649756"/>
    <lineage>
        <taxon>Bacteria</taxon>
        <taxon>Bacillati</taxon>
        <taxon>Bacillota</taxon>
        <taxon>Clostridia</taxon>
        <taxon>Lachnospirales</taxon>
        <taxon>Lachnospiraceae</taxon>
        <taxon>Anaerostipes</taxon>
    </lineage>
</organism>
<gene>
    <name evidence="1" type="ORF">ERS852571_02508</name>
</gene>
<dbReference type="Proteomes" id="UP000095553">
    <property type="component" value="Unassembled WGS sequence"/>
</dbReference>
<reference evidence="1 2" key="1">
    <citation type="submission" date="2015-09" db="EMBL/GenBank/DDBJ databases">
        <authorList>
            <consortium name="Pathogen Informatics"/>
        </authorList>
    </citation>
    <scope>NUCLEOTIDE SEQUENCE [LARGE SCALE GENOMIC DNA]</scope>
    <source>
        <strain evidence="1 2">2789STDY5834959</strain>
    </source>
</reference>
<evidence type="ECO:0000313" key="2">
    <source>
        <dbReference type="Proteomes" id="UP000095553"/>
    </source>
</evidence>
<accession>A0A173U8M6</accession>
<protein>
    <submittedName>
        <fullName evidence="1">Uncharacterized protein</fullName>
    </submittedName>
</protein>
<name>A0A173U8M6_ANAHA</name>
<dbReference type="EMBL" id="CYXY01000017">
    <property type="protein sequence ID" value="CUN09868.1"/>
    <property type="molecule type" value="Genomic_DNA"/>
</dbReference>
<sequence>MARIVESKRTYIEELATNPRVNLMVLSERIDIVFHEDESEVSLAEKIAEKLYDMPQLITKLLQQEAIEFLLQCWDMEGESLIAEMYAREIEQLHFLGFLSYEDDTILLNIEAKDNFFFSLKSRRVQEELEEGTRLENILFGMLFLYGILDIYECCQMIQEEMFPELTYDELEEFILLRIVFWQSGILLRNQMNSRLLLASREVENRNEVFIQWSLREDLSWKRYSEDEYKNLALGNGIGGWDGIPELYDFVMKNIENDQYKVMMIVKSLVVKIQNGLTYEEITSAYVNLLDEEDKEHQRILCELIRTLYKTVPLYSLKGHTRTELEEESQEARFHVIQGGKE</sequence>
<proteinExistence type="predicted"/>
<dbReference type="RefSeq" id="WP_055073245.1">
    <property type="nucleotide sequence ID" value="NZ_CYXY01000017.1"/>
</dbReference>
<dbReference type="AlphaFoldDB" id="A0A173U8M6"/>
<evidence type="ECO:0000313" key="1">
    <source>
        <dbReference type="EMBL" id="CUN09868.1"/>
    </source>
</evidence>